<proteinExistence type="predicted"/>
<dbReference type="Proteomes" id="UP000554482">
    <property type="component" value="Unassembled WGS sequence"/>
</dbReference>
<organism evidence="1 2">
    <name type="scientific">Thalictrum thalictroides</name>
    <name type="common">Rue-anemone</name>
    <name type="synonym">Anemone thalictroides</name>
    <dbReference type="NCBI Taxonomy" id="46969"/>
    <lineage>
        <taxon>Eukaryota</taxon>
        <taxon>Viridiplantae</taxon>
        <taxon>Streptophyta</taxon>
        <taxon>Embryophyta</taxon>
        <taxon>Tracheophyta</taxon>
        <taxon>Spermatophyta</taxon>
        <taxon>Magnoliopsida</taxon>
        <taxon>Ranunculales</taxon>
        <taxon>Ranunculaceae</taxon>
        <taxon>Thalictroideae</taxon>
        <taxon>Thalictrum</taxon>
    </lineage>
</organism>
<gene>
    <name evidence="1" type="ORF">FRX31_026293</name>
</gene>
<dbReference type="EMBL" id="JABWDY010032530">
    <property type="protein sequence ID" value="KAF5184120.1"/>
    <property type="molecule type" value="Genomic_DNA"/>
</dbReference>
<feature type="non-terminal residue" evidence="1">
    <location>
        <position position="111"/>
    </location>
</feature>
<accession>A0A7J6VIW0</accession>
<dbReference type="AlphaFoldDB" id="A0A7J6VIW0"/>
<comment type="caution">
    <text evidence="1">The sequence shown here is derived from an EMBL/GenBank/DDBJ whole genome shotgun (WGS) entry which is preliminary data.</text>
</comment>
<keyword evidence="2" id="KW-1185">Reference proteome</keyword>
<name>A0A7J6VIW0_THATH</name>
<sequence>TLSVDNLKRKGQNLDPIWEHEYTSHILLHCSKSLEIWKAILGSSVETYAVIFVADSVEDWLRLWLKAKSPNFGELWQMLPFAVCWLLWKTCNNLIFAQKDCTVERICNEIK</sequence>
<feature type="non-terminal residue" evidence="1">
    <location>
        <position position="1"/>
    </location>
</feature>
<evidence type="ECO:0000313" key="1">
    <source>
        <dbReference type="EMBL" id="KAF5184120.1"/>
    </source>
</evidence>
<evidence type="ECO:0000313" key="2">
    <source>
        <dbReference type="Proteomes" id="UP000554482"/>
    </source>
</evidence>
<evidence type="ECO:0008006" key="3">
    <source>
        <dbReference type="Google" id="ProtNLM"/>
    </source>
</evidence>
<reference evidence="1 2" key="1">
    <citation type="submission" date="2020-06" db="EMBL/GenBank/DDBJ databases">
        <title>Transcriptomic and genomic resources for Thalictrum thalictroides and T. hernandezii: Facilitating candidate gene discovery in an emerging model plant lineage.</title>
        <authorList>
            <person name="Arias T."/>
            <person name="Riano-Pachon D.M."/>
            <person name="Di Stilio V.S."/>
        </authorList>
    </citation>
    <scope>NUCLEOTIDE SEQUENCE [LARGE SCALE GENOMIC DNA]</scope>
    <source>
        <strain evidence="2">cv. WT478/WT964</strain>
        <tissue evidence="1">Leaves</tissue>
    </source>
</reference>
<protein>
    <recommendedName>
        <fullName evidence="3">Reverse transcriptase zinc-binding domain-containing protein</fullName>
    </recommendedName>
</protein>